<dbReference type="AlphaFoldDB" id="A0A0A9DFR7"/>
<organism evidence="1">
    <name type="scientific">Arundo donax</name>
    <name type="common">Giant reed</name>
    <name type="synonym">Donax arundinaceus</name>
    <dbReference type="NCBI Taxonomy" id="35708"/>
    <lineage>
        <taxon>Eukaryota</taxon>
        <taxon>Viridiplantae</taxon>
        <taxon>Streptophyta</taxon>
        <taxon>Embryophyta</taxon>
        <taxon>Tracheophyta</taxon>
        <taxon>Spermatophyta</taxon>
        <taxon>Magnoliopsida</taxon>
        <taxon>Liliopsida</taxon>
        <taxon>Poales</taxon>
        <taxon>Poaceae</taxon>
        <taxon>PACMAD clade</taxon>
        <taxon>Arundinoideae</taxon>
        <taxon>Arundineae</taxon>
        <taxon>Arundo</taxon>
    </lineage>
</organism>
<reference evidence="1" key="1">
    <citation type="submission" date="2014-09" db="EMBL/GenBank/DDBJ databases">
        <authorList>
            <person name="Magalhaes I.L.F."/>
            <person name="Oliveira U."/>
            <person name="Santos F.R."/>
            <person name="Vidigal T.H.D.A."/>
            <person name="Brescovit A.D."/>
            <person name="Santos A.J."/>
        </authorList>
    </citation>
    <scope>NUCLEOTIDE SEQUENCE</scope>
    <source>
        <tissue evidence="1">Shoot tissue taken approximately 20 cm above the soil surface</tissue>
    </source>
</reference>
<dbReference type="EMBL" id="GBRH01213410">
    <property type="protein sequence ID" value="JAD84485.1"/>
    <property type="molecule type" value="Transcribed_RNA"/>
</dbReference>
<reference evidence="1" key="2">
    <citation type="journal article" date="2015" name="Data Brief">
        <title>Shoot transcriptome of the giant reed, Arundo donax.</title>
        <authorList>
            <person name="Barrero R.A."/>
            <person name="Guerrero F.D."/>
            <person name="Moolhuijzen P."/>
            <person name="Goolsby J.A."/>
            <person name="Tidwell J."/>
            <person name="Bellgard S.E."/>
            <person name="Bellgard M.I."/>
        </authorList>
    </citation>
    <scope>NUCLEOTIDE SEQUENCE</scope>
    <source>
        <tissue evidence="1">Shoot tissue taken approximately 20 cm above the soil surface</tissue>
    </source>
</reference>
<proteinExistence type="predicted"/>
<accession>A0A0A9DFR7</accession>
<protein>
    <submittedName>
        <fullName evidence="1">Uncharacterized protein</fullName>
    </submittedName>
</protein>
<evidence type="ECO:0000313" key="1">
    <source>
        <dbReference type="EMBL" id="JAD84485.1"/>
    </source>
</evidence>
<sequence length="53" mass="6191">MNHSIYALSHWKAYSSIFLSRSNLGIDLRKGLPESNLTIFNRKYVYQAIRCIT</sequence>
<name>A0A0A9DFR7_ARUDO</name>